<accession>A0A0C2WJB5</accession>
<keyword evidence="3" id="KW-1185">Reference proteome</keyword>
<evidence type="ECO:0000313" key="2">
    <source>
        <dbReference type="EMBL" id="KIL56238.1"/>
    </source>
</evidence>
<dbReference type="HOGENOM" id="CLU_2996089_0_0_1"/>
<name>A0A0C2WJB5_AMAMK</name>
<reference evidence="2 3" key="1">
    <citation type="submission" date="2014-04" db="EMBL/GenBank/DDBJ databases">
        <title>Evolutionary Origins and Diversification of the Mycorrhizal Mutualists.</title>
        <authorList>
            <consortium name="DOE Joint Genome Institute"/>
            <consortium name="Mycorrhizal Genomics Consortium"/>
            <person name="Kohler A."/>
            <person name="Kuo A."/>
            <person name="Nagy L.G."/>
            <person name="Floudas D."/>
            <person name="Copeland A."/>
            <person name="Barry K.W."/>
            <person name="Cichocki N."/>
            <person name="Veneault-Fourrey C."/>
            <person name="LaButti K."/>
            <person name="Lindquist E.A."/>
            <person name="Lipzen A."/>
            <person name="Lundell T."/>
            <person name="Morin E."/>
            <person name="Murat C."/>
            <person name="Riley R."/>
            <person name="Ohm R."/>
            <person name="Sun H."/>
            <person name="Tunlid A."/>
            <person name="Henrissat B."/>
            <person name="Grigoriev I.V."/>
            <person name="Hibbett D.S."/>
            <person name="Martin F."/>
        </authorList>
    </citation>
    <scope>NUCLEOTIDE SEQUENCE [LARGE SCALE GENOMIC DNA]</scope>
    <source>
        <strain evidence="2 3">Koide BX008</strain>
    </source>
</reference>
<feature type="chain" id="PRO_5002170211" evidence="1">
    <location>
        <begin position="21"/>
        <end position="57"/>
    </location>
</feature>
<dbReference type="Proteomes" id="UP000054549">
    <property type="component" value="Unassembled WGS sequence"/>
</dbReference>
<protein>
    <submittedName>
        <fullName evidence="2">Uncharacterized protein</fullName>
    </submittedName>
</protein>
<gene>
    <name evidence="2" type="ORF">M378DRAFT_17255</name>
</gene>
<evidence type="ECO:0000256" key="1">
    <source>
        <dbReference type="SAM" id="SignalP"/>
    </source>
</evidence>
<dbReference type="AlphaFoldDB" id="A0A0C2WJB5"/>
<organism evidence="2 3">
    <name type="scientific">Amanita muscaria (strain Koide BX008)</name>
    <dbReference type="NCBI Taxonomy" id="946122"/>
    <lineage>
        <taxon>Eukaryota</taxon>
        <taxon>Fungi</taxon>
        <taxon>Dikarya</taxon>
        <taxon>Basidiomycota</taxon>
        <taxon>Agaricomycotina</taxon>
        <taxon>Agaricomycetes</taxon>
        <taxon>Agaricomycetidae</taxon>
        <taxon>Agaricales</taxon>
        <taxon>Pluteineae</taxon>
        <taxon>Amanitaceae</taxon>
        <taxon>Amanita</taxon>
    </lineage>
</organism>
<feature type="signal peptide" evidence="1">
    <location>
        <begin position="1"/>
        <end position="20"/>
    </location>
</feature>
<evidence type="ECO:0000313" key="3">
    <source>
        <dbReference type="Proteomes" id="UP000054549"/>
    </source>
</evidence>
<keyword evidence="1" id="KW-0732">Signal</keyword>
<sequence length="57" mass="6226">MKAFTVSFFLALQAIVMVHALPASDTTPTNGDASEELIICPLGKIPVLDLHRFPPYK</sequence>
<dbReference type="EMBL" id="KN818436">
    <property type="protein sequence ID" value="KIL56238.1"/>
    <property type="molecule type" value="Genomic_DNA"/>
</dbReference>
<dbReference type="InParanoid" id="A0A0C2WJB5"/>
<proteinExistence type="predicted"/>